<proteinExistence type="predicted"/>
<dbReference type="InterPro" id="IPR024775">
    <property type="entry name" value="DinB-like"/>
</dbReference>
<dbReference type="Proteomes" id="UP000807850">
    <property type="component" value="Unassembled WGS sequence"/>
</dbReference>
<evidence type="ECO:0000313" key="3">
    <source>
        <dbReference type="Proteomes" id="UP000807850"/>
    </source>
</evidence>
<dbReference type="Gene3D" id="1.20.120.450">
    <property type="entry name" value="dinb family like domain"/>
    <property type="match status" value="1"/>
</dbReference>
<gene>
    <name evidence="2" type="ORF">HY076_02565</name>
</gene>
<name>A0A9D6QLX6_UNCEI</name>
<accession>A0A9D6QLX6</accession>
<dbReference type="InterPro" id="IPR034660">
    <property type="entry name" value="DinB/YfiT-like"/>
</dbReference>
<sequence length="159" mass="17929">MTRQDRDRLIAQYAEGVAEVTLALEGFPASGLTHHAVPGKWSAAEIVHHLADSETTSALRIRKLLAEDHPVIHGYDQEGWAKRLRYNERDIAPSLAAFRAARETTTQVLQAMSEADWGREGWHTESGRYSAETWLAIYAVHAHNHAAQIRRQREALAKR</sequence>
<dbReference type="SUPFAM" id="SSF109854">
    <property type="entry name" value="DinB/YfiT-like putative metalloenzymes"/>
    <property type="match status" value="1"/>
</dbReference>
<feature type="domain" description="DinB-like" evidence="1">
    <location>
        <begin position="18"/>
        <end position="149"/>
    </location>
</feature>
<dbReference type="EMBL" id="JACQAY010000072">
    <property type="protein sequence ID" value="MBI3539138.1"/>
    <property type="molecule type" value="Genomic_DNA"/>
</dbReference>
<protein>
    <submittedName>
        <fullName evidence="2">DinB family protein</fullName>
    </submittedName>
</protein>
<comment type="caution">
    <text evidence="2">The sequence shown here is derived from an EMBL/GenBank/DDBJ whole genome shotgun (WGS) entry which is preliminary data.</text>
</comment>
<dbReference type="Pfam" id="PF12867">
    <property type="entry name" value="DinB_2"/>
    <property type="match status" value="1"/>
</dbReference>
<reference evidence="2" key="1">
    <citation type="submission" date="2020-07" db="EMBL/GenBank/DDBJ databases">
        <title>Huge and variable diversity of episymbiotic CPR bacteria and DPANN archaea in groundwater ecosystems.</title>
        <authorList>
            <person name="He C.Y."/>
            <person name="Keren R."/>
            <person name="Whittaker M."/>
            <person name="Farag I.F."/>
            <person name="Doudna J."/>
            <person name="Cate J.H.D."/>
            <person name="Banfield J.F."/>
        </authorList>
    </citation>
    <scope>NUCLEOTIDE SEQUENCE</scope>
    <source>
        <strain evidence="2">NC_groundwater_928_Pr1_S-0.2um_72_17</strain>
    </source>
</reference>
<organism evidence="2 3">
    <name type="scientific">Eiseniibacteriota bacterium</name>
    <dbReference type="NCBI Taxonomy" id="2212470"/>
    <lineage>
        <taxon>Bacteria</taxon>
        <taxon>Candidatus Eiseniibacteriota</taxon>
    </lineage>
</organism>
<evidence type="ECO:0000313" key="2">
    <source>
        <dbReference type="EMBL" id="MBI3539138.1"/>
    </source>
</evidence>
<evidence type="ECO:0000259" key="1">
    <source>
        <dbReference type="Pfam" id="PF12867"/>
    </source>
</evidence>
<dbReference type="AlphaFoldDB" id="A0A9D6QLX6"/>